<proteinExistence type="predicted"/>
<keyword evidence="2" id="KW-1185">Reference proteome</keyword>
<evidence type="ECO:0000313" key="1">
    <source>
        <dbReference type="EMBL" id="CAE6946746.1"/>
    </source>
</evidence>
<dbReference type="AlphaFoldDB" id="A0A812H2W8"/>
<organism evidence="1 2">
    <name type="scientific">Symbiodinium natans</name>
    <dbReference type="NCBI Taxonomy" id="878477"/>
    <lineage>
        <taxon>Eukaryota</taxon>
        <taxon>Sar</taxon>
        <taxon>Alveolata</taxon>
        <taxon>Dinophyceae</taxon>
        <taxon>Suessiales</taxon>
        <taxon>Symbiodiniaceae</taxon>
        <taxon>Symbiodinium</taxon>
    </lineage>
</organism>
<protein>
    <submittedName>
        <fullName evidence="1">Uncharacterized protein</fullName>
    </submittedName>
</protein>
<accession>A0A812H2W8</accession>
<dbReference type="EMBL" id="CAJNDS010000079">
    <property type="protein sequence ID" value="CAE6946746.1"/>
    <property type="molecule type" value="Genomic_DNA"/>
</dbReference>
<evidence type="ECO:0000313" key="2">
    <source>
        <dbReference type="Proteomes" id="UP000604046"/>
    </source>
</evidence>
<sequence>MRQHHLDAPPLESGGCLICSDAKRFVMGSWCSHIANDSGQEVVVKYQIMWESANGFRNYEKRVTVTLAPGKYHRTEEIGKLNWHTVSITVSARGETASCTVIQDQSVIIKARPLRLVDSVKGHIWAER</sequence>
<gene>
    <name evidence="1" type="ORF">SNAT2548_LOCUS1423</name>
</gene>
<name>A0A812H2W8_9DINO</name>
<reference evidence="1" key="1">
    <citation type="submission" date="2021-02" db="EMBL/GenBank/DDBJ databases">
        <authorList>
            <person name="Dougan E. K."/>
            <person name="Rhodes N."/>
            <person name="Thang M."/>
            <person name="Chan C."/>
        </authorList>
    </citation>
    <scope>NUCLEOTIDE SEQUENCE</scope>
</reference>
<comment type="caution">
    <text evidence="1">The sequence shown here is derived from an EMBL/GenBank/DDBJ whole genome shotgun (WGS) entry which is preliminary data.</text>
</comment>
<dbReference type="Proteomes" id="UP000604046">
    <property type="component" value="Unassembled WGS sequence"/>
</dbReference>